<keyword evidence="14" id="KW-1185">Reference proteome</keyword>
<evidence type="ECO:0000256" key="6">
    <source>
        <dbReference type="ARBA" id="ARBA00023136"/>
    </source>
</evidence>
<accession>A0A7M5X8U3</accession>
<evidence type="ECO:0000256" key="2">
    <source>
        <dbReference type="ARBA" id="ARBA00022475"/>
    </source>
</evidence>
<evidence type="ECO:0000313" key="14">
    <source>
        <dbReference type="Proteomes" id="UP000594262"/>
    </source>
</evidence>
<evidence type="ECO:0000256" key="7">
    <source>
        <dbReference type="ARBA" id="ARBA00023157"/>
    </source>
</evidence>
<dbReference type="SUPFAM" id="SSF81321">
    <property type="entry name" value="Family A G protein-coupled receptor-like"/>
    <property type="match status" value="1"/>
</dbReference>
<protein>
    <recommendedName>
        <fullName evidence="12">G-protein coupled receptors family 1 profile domain-containing protein</fullName>
    </recommendedName>
</protein>
<dbReference type="SMART" id="SM01381">
    <property type="entry name" value="7TM_GPCR_Srsx"/>
    <property type="match status" value="1"/>
</dbReference>
<dbReference type="PROSITE" id="PS00237">
    <property type="entry name" value="G_PROTEIN_RECEP_F1_1"/>
    <property type="match status" value="1"/>
</dbReference>
<dbReference type="PANTHER" id="PTHR24248:SF199">
    <property type="entry name" value="IP13425P-RELATED"/>
    <property type="match status" value="1"/>
</dbReference>
<dbReference type="GO" id="GO:0004993">
    <property type="term" value="F:G protein-coupled serotonin receptor activity"/>
    <property type="evidence" value="ECO:0007669"/>
    <property type="project" value="UniProtKB-ARBA"/>
</dbReference>
<dbReference type="OrthoDB" id="5956310at2759"/>
<keyword evidence="8 10" id="KW-0675">Receptor</keyword>
<dbReference type="AlphaFoldDB" id="A0A7M5X8U3"/>
<dbReference type="Gene3D" id="1.20.1070.10">
    <property type="entry name" value="Rhodopsin 7-helix transmembrane proteins"/>
    <property type="match status" value="1"/>
</dbReference>
<keyword evidence="7" id="KW-1015">Disulfide bond</keyword>
<feature type="transmembrane region" description="Helical" evidence="11">
    <location>
        <begin position="89"/>
        <end position="114"/>
    </location>
</feature>
<feature type="transmembrane region" description="Helical" evidence="11">
    <location>
        <begin position="392"/>
        <end position="416"/>
    </location>
</feature>
<name>A0A7M5X8U3_9CNID</name>
<keyword evidence="3 10" id="KW-0812">Transmembrane</keyword>
<evidence type="ECO:0000256" key="3">
    <source>
        <dbReference type="ARBA" id="ARBA00022692"/>
    </source>
</evidence>
<feature type="domain" description="G-protein coupled receptors family 1 profile" evidence="12">
    <location>
        <begin position="105"/>
        <end position="413"/>
    </location>
</feature>
<dbReference type="RefSeq" id="XP_066936876.1">
    <property type="nucleotide sequence ID" value="XM_067080775.1"/>
</dbReference>
<dbReference type="EnsemblMetazoa" id="CLYHEMT019661.1">
    <property type="protein sequence ID" value="CLYHEMP019661.1"/>
    <property type="gene ID" value="CLYHEMG019661"/>
</dbReference>
<evidence type="ECO:0000313" key="13">
    <source>
        <dbReference type="EnsemblMetazoa" id="CLYHEMP019661.1"/>
    </source>
</evidence>
<dbReference type="PANTHER" id="PTHR24248">
    <property type="entry name" value="ADRENERGIC RECEPTOR-RELATED G-PROTEIN COUPLED RECEPTOR"/>
    <property type="match status" value="1"/>
</dbReference>
<feature type="transmembrane region" description="Helical" evidence="11">
    <location>
        <begin position="249"/>
        <end position="272"/>
    </location>
</feature>
<keyword evidence="4 11" id="KW-1133">Transmembrane helix</keyword>
<evidence type="ECO:0000256" key="11">
    <source>
        <dbReference type="SAM" id="Phobius"/>
    </source>
</evidence>
<dbReference type="Pfam" id="PF00001">
    <property type="entry name" value="7tm_1"/>
    <property type="match status" value="1"/>
</dbReference>
<dbReference type="GO" id="GO:0005886">
    <property type="term" value="C:plasma membrane"/>
    <property type="evidence" value="ECO:0007669"/>
    <property type="project" value="UniProtKB-SubCell"/>
</dbReference>
<keyword evidence="5 10" id="KW-0297">G-protein coupled receptor</keyword>
<proteinExistence type="inferred from homology"/>
<dbReference type="PROSITE" id="PS50262">
    <property type="entry name" value="G_PROTEIN_RECEP_F1_2"/>
    <property type="match status" value="1"/>
</dbReference>
<keyword evidence="6 11" id="KW-0472">Membrane</keyword>
<evidence type="ECO:0000256" key="5">
    <source>
        <dbReference type="ARBA" id="ARBA00023040"/>
    </source>
</evidence>
<sequence length="460" mass="52855">MAAPPDILQLSKSQVHLFEKFCCIYEALNGQKIESQIQTVQLTTNCFKSNFTPMVRWNQIFYLMYKSNMTYNEDKCMSMCREEANTISYFYHVAYILMFILTVSSNLLVIFAILKTTKLRSTIANLFILSLAFSDLFVGLFIIPIKIKKSLNNMHFCLNDEWCRFYITTDNVFFSISITNLLVIAIDRYIALHYTYAYPRILTRTRAKIVIAALWFYGIIWGFLANIPWDDSGNDAITINRGSCVLENSYYIYSVFVLVFSIPVIVMGVIYIRIFLIARHHANDIVNSTSLSHNNNSKQNGDTHHGDISLIKEKKPKRRSILKGIRSSFTSGFTRRHDSAQYYKMIFKASKTVATVYGTFVVSWAPVCIISATLHACVECFGAEPTESGHKWYTVVFVNFLPILASMANPFIYAILSKQYRRAFKKILLGVYPKSFRWMREQSNSSSKASKKSYAESVLL</sequence>
<evidence type="ECO:0000256" key="1">
    <source>
        <dbReference type="ARBA" id="ARBA00004651"/>
    </source>
</evidence>
<dbReference type="GeneID" id="136824796"/>
<organism evidence="13 14">
    <name type="scientific">Clytia hemisphaerica</name>
    <dbReference type="NCBI Taxonomy" id="252671"/>
    <lineage>
        <taxon>Eukaryota</taxon>
        <taxon>Metazoa</taxon>
        <taxon>Cnidaria</taxon>
        <taxon>Hydrozoa</taxon>
        <taxon>Hydroidolina</taxon>
        <taxon>Leptothecata</taxon>
        <taxon>Obeliida</taxon>
        <taxon>Clytiidae</taxon>
        <taxon>Clytia</taxon>
    </lineage>
</organism>
<feature type="transmembrane region" description="Helical" evidence="11">
    <location>
        <begin position="207"/>
        <end position="229"/>
    </location>
</feature>
<comment type="subcellular location">
    <subcellularLocation>
        <location evidence="1">Cell membrane</location>
        <topology evidence="1">Multi-pass membrane protein</topology>
    </subcellularLocation>
</comment>
<comment type="similarity">
    <text evidence="10">Belongs to the G-protein coupled receptor 1 family.</text>
</comment>
<feature type="transmembrane region" description="Helical" evidence="11">
    <location>
        <begin position="165"/>
        <end position="186"/>
    </location>
</feature>
<dbReference type="GO" id="GO:0071880">
    <property type="term" value="P:adenylate cyclase-activating adrenergic receptor signaling pathway"/>
    <property type="evidence" value="ECO:0007669"/>
    <property type="project" value="TreeGrafter"/>
</dbReference>
<evidence type="ECO:0000259" key="12">
    <source>
        <dbReference type="PROSITE" id="PS50262"/>
    </source>
</evidence>
<keyword evidence="2" id="KW-1003">Cell membrane</keyword>
<evidence type="ECO:0000256" key="8">
    <source>
        <dbReference type="ARBA" id="ARBA00023170"/>
    </source>
</evidence>
<dbReference type="InterPro" id="IPR000276">
    <property type="entry name" value="GPCR_Rhodpsn"/>
</dbReference>
<evidence type="ECO:0000256" key="4">
    <source>
        <dbReference type="ARBA" id="ARBA00022989"/>
    </source>
</evidence>
<evidence type="ECO:0000256" key="10">
    <source>
        <dbReference type="RuleBase" id="RU000688"/>
    </source>
</evidence>
<feature type="transmembrane region" description="Helical" evidence="11">
    <location>
        <begin position="126"/>
        <end position="145"/>
    </location>
</feature>
<keyword evidence="9 10" id="KW-0807">Transducer</keyword>
<feature type="transmembrane region" description="Helical" evidence="11">
    <location>
        <begin position="353"/>
        <end position="372"/>
    </location>
</feature>
<dbReference type="Proteomes" id="UP000594262">
    <property type="component" value="Unplaced"/>
</dbReference>
<dbReference type="InterPro" id="IPR017452">
    <property type="entry name" value="GPCR_Rhodpsn_7TM"/>
</dbReference>
<reference evidence="13" key="1">
    <citation type="submission" date="2021-01" db="UniProtKB">
        <authorList>
            <consortium name="EnsemblMetazoa"/>
        </authorList>
    </citation>
    <scope>IDENTIFICATION</scope>
</reference>
<dbReference type="PRINTS" id="PR00237">
    <property type="entry name" value="GPCRRHODOPSN"/>
</dbReference>
<dbReference type="GO" id="GO:0043410">
    <property type="term" value="P:positive regulation of MAPK cascade"/>
    <property type="evidence" value="ECO:0007669"/>
    <property type="project" value="TreeGrafter"/>
</dbReference>
<evidence type="ECO:0000256" key="9">
    <source>
        <dbReference type="ARBA" id="ARBA00023224"/>
    </source>
</evidence>